<dbReference type="EMBL" id="GGFL01009491">
    <property type="protein sequence ID" value="MBW73669.1"/>
    <property type="molecule type" value="Transcribed_RNA"/>
</dbReference>
<name>A0A2M4D7Z1_ANODA</name>
<proteinExistence type="predicted"/>
<protein>
    <submittedName>
        <fullName evidence="1">Putative secreted protein</fullName>
    </submittedName>
</protein>
<organism evidence="1">
    <name type="scientific">Anopheles darlingi</name>
    <name type="common">Mosquito</name>
    <dbReference type="NCBI Taxonomy" id="43151"/>
    <lineage>
        <taxon>Eukaryota</taxon>
        <taxon>Metazoa</taxon>
        <taxon>Ecdysozoa</taxon>
        <taxon>Arthropoda</taxon>
        <taxon>Hexapoda</taxon>
        <taxon>Insecta</taxon>
        <taxon>Pterygota</taxon>
        <taxon>Neoptera</taxon>
        <taxon>Endopterygota</taxon>
        <taxon>Diptera</taxon>
        <taxon>Nematocera</taxon>
        <taxon>Culicoidea</taxon>
        <taxon>Culicidae</taxon>
        <taxon>Anophelinae</taxon>
        <taxon>Anopheles</taxon>
    </lineage>
</organism>
<dbReference type="AlphaFoldDB" id="A0A2M4D7Z1"/>
<evidence type="ECO:0000313" key="1">
    <source>
        <dbReference type="EMBL" id="MBW73669.1"/>
    </source>
</evidence>
<accession>A0A2M4D7Z1</accession>
<reference evidence="1" key="1">
    <citation type="submission" date="2018-01" db="EMBL/GenBank/DDBJ databases">
        <title>An insight into the sialome of Amazonian anophelines.</title>
        <authorList>
            <person name="Ribeiro J.M."/>
            <person name="Scarpassa V."/>
            <person name="Calvo E."/>
        </authorList>
    </citation>
    <scope>NUCLEOTIDE SEQUENCE</scope>
</reference>
<sequence>MIVMFVKIVLWECSCIPSTSFAFVIRIKAVNPRKTSATLADKILFFHKVISKELSHARAKYSRLMAFENTLLYIELVLL</sequence>